<name>A0A914M3M0_MELIC</name>
<dbReference type="WBParaSite" id="Minc3s01141g21129">
    <property type="protein sequence ID" value="Minc3s01141g21129"/>
    <property type="gene ID" value="Minc3s01141g21129"/>
</dbReference>
<dbReference type="GO" id="GO:0005762">
    <property type="term" value="C:mitochondrial large ribosomal subunit"/>
    <property type="evidence" value="ECO:0007669"/>
    <property type="project" value="InterPro"/>
</dbReference>
<dbReference type="InterPro" id="IPR019189">
    <property type="entry name" value="Ribosomal_mL41"/>
</dbReference>
<dbReference type="Pfam" id="PF09809">
    <property type="entry name" value="MRP-L27"/>
    <property type="match status" value="1"/>
</dbReference>
<evidence type="ECO:0000313" key="2">
    <source>
        <dbReference type="WBParaSite" id="Minc3s01141g21129"/>
    </source>
</evidence>
<dbReference type="AlphaFoldDB" id="A0A914M3M0"/>
<accession>A0A914M3M0</accession>
<dbReference type="GO" id="GO:0003735">
    <property type="term" value="F:structural constituent of ribosome"/>
    <property type="evidence" value="ECO:0007669"/>
    <property type="project" value="InterPro"/>
</dbReference>
<evidence type="ECO:0000313" key="1">
    <source>
        <dbReference type="Proteomes" id="UP000887563"/>
    </source>
</evidence>
<keyword evidence="1" id="KW-1185">Reference proteome</keyword>
<proteinExistence type="predicted"/>
<dbReference type="Proteomes" id="UP000887563">
    <property type="component" value="Unplaced"/>
</dbReference>
<organism evidence="1 2">
    <name type="scientific">Meloidogyne incognita</name>
    <name type="common">Southern root-knot nematode worm</name>
    <name type="synonym">Oxyuris incognita</name>
    <dbReference type="NCBI Taxonomy" id="6306"/>
    <lineage>
        <taxon>Eukaryota</taxon>
        <taxon>Metazoa</taxon>
        <taxon>Ecdysozoa</taxon>
        <taxon>Nematoda</taxon>
        <taxon>Chromadorea</taxon>
        <taxon>Rhabditida</taxon>
        <taxon>Tylenchina</taxon>
        <taxon>Tylenchomorpha</taxon>
        <taxon>Tylenchoidea</taxon>
        <taxon>Meloidogynidae</taxon>
        <taxon>Meloidogyninae</taxon>
        <taxon>Meloidogyne</taxon>
        <taxon>Meloidogyne incognita group</taxon>
    </lineage>
</organism>
<protein>
    <submittedName>
        <fullName evidence="2">39S ribosomal protein L41, mitochondrial</fullName>
    </submittedName>
</protein>
<sequence length="95" mass="10966">MIPELIVPDLTGFPLRPYVSYRTDIEIEKRIANTDKNLAKNSKNPPIDKIWPPPAVDAKVLFDCFYADEIKKKYFETTTEKKKKSGFFASLVKKN</sequence>
<reference evidence="2" key="1">
    <citation type="submission" date="2022-11" db="UniProtKB">
        <authorList>
            <consortium name="WormBaseParasite"/>
        </authorList>
    </citation>
    <scope>IDENTIFICATION</scope>
</reference>